<dbReference type="Gene3D" id="3.40.50.150">
    <property type="entry name" value="Vaccinia Virus protein VP39"/>
    <property type="match status" value="1"/>
</dbReference>
<dbReference type="REBASE" id="374851">
    <property type="entry name" value="M.Snos14899ORF27635P"/>
</dbReference>
<proteinExistence type="predicted"/>
<dbReference type="GO" id="GO:0003677">
    <property type="term" value="F:DNA binding"/>
    <property type="evidence" value="ECO:0007669"/>
    <property type="project" value="InterPro"/>
</dbReference>
<accession>A0A5P2W888</accession>
<dbReference type="OrthoDB" id="9784823at2"/>
<dbReference type="InterPro" id="IPR002052">
    <property type="entry name" value="DNA_methylase_N6_adenine_CS"/>
</dbReference>
<dbReference type="PRINTS" id="PR00507">
    <property type="entry name" value="N12N6MTFRASE"/>
</dbReference>
<evidence type="ECO:0000256" key="1">
    <source>
        <dbReference type="ARBA" id="ARBA00022747"/>
    </source>
</evidence>
<dbReference type="Pfam" id="PF02384">
    <property type="entry name" value="N6_Mtase"/>
    <property type="match status" value="1"/>
</dbReference>
<sequence length="716" mass="80434">MEELTLDLEIPRPTEPEVSPEAVPQPQVTTLGEGQIVDYITNTPVKDTPKERVRQRIARALFHEHGISPGDMAADFPITVSTDGARARKKKADIAIFVHGTKPSERSEENLRRVVVCKPEPKRGKNVVKLREPAQAQKDLQELKDLLGAEDRPQCTDGMWTDGVDFFFLKKIVNKFGATYEDRSDWDVAPESVGSRTVVSHQRLRRAEPEMLKTTFRRCHNYIHGNEGMPKDAAFWQFLYLLFAKMYDERKSRGTGRARFRTDMTEPFSDEGRAAIRKRIESLFEEVKAEYAPLNVFKQTDEITLSDRALAFIVSELAPYDLGGTDVDAKGIAYQELVGTNLRGDRGQYFTPRGAVRLMVEILNPQEDETVLDPTCGTGGFLQATLNHLHHTWQKEDGTYGFPDSPEQTERYRDKLRAYADKHLFGSDFDPFLVRATTMNIMTLADTTGNVFHMDSLAFPRGHLSGVEPAKAKIPLGETVDVLLTNPPFGADIPISDESVLGSFRDGVAKSWGRDKDTGELVESISKPTSMAPEELFIQRAIEWVKPGGRIGIVLPNGVLSNPGPTAEAIRRYILEQCWVLASVELPVETFIVDANVNILTTLLFLKKKTAQEVRNHRIGTEKPYPVFMAVAEKVGFDRRGNELYKRHPNGDVVMEATVERERIRINGKDEVRELKRSRPVVDNDLPVIAEKYREFRAKYPMPGADPRAASAGSPA</sequence>
<keyword evidence="4" id="KW-0378">Hydrolase</keyword>
<evidence type="ECO:0000259" key="3">
    <source>
        <dbReference type="Pfam" id="PF02384"/>
    </source>
</evidence>
<keyword evidence="1" id="KW-0680">Restriction system</keyword>
<feature type="region of interest" description="Disordered" evidence="2">
    <location>
        <begin position="1"/>
        <end position="25"/>
    </location>
</feature>
<dbReference type="Proteomes" id="UP000325763">
    <property type="component" value="Chromosome"/>
</dbReference>
<dbReference type="GO" id="GO:0008170">
    <property type="term" value="F:N-methyltransferase activity"/>
    <property type="evidence" value="ECO:0007669"/>
    <property type="project" value="InterPro"/>
</dbReference>
<name>A0A5P2W888_9ACTN</name>
<dbReference type="GO" id="GO:0009307">
    <property type="term" value="P:DNA restriction-modification system"/>
    <property type="evidence" value="ECO:0007669"/>
    <property type="project" value="UniProtKB-KW"/>
</dbReference>
<dbReference type="InterPro" id="IPR003356">
    <property type="entry name" value="DNA_methylase_A-5"/>
</dbReference>
<keyword evidence="4" id="KW-0540">Nuclease</keyword>
<dbReference type="SUPFAM" id="SSF53335">
    <property type="entry name" value="S-adenosyl-L-methionine-dependent methyltransferases"/>
    <property type="match status" value="1"/>
</dbReference>
<dbReference type="KEGG" id="snq:CP978_27635"/>
<dbReference type="GO" id="GO:0032259">
    <property type="term" value="P:methylation"/>
    <property type="evidence" value="ECO:0007669"/>
    <property type="project" value="InterPro"/>
</dbReference>
<evidence type="ECO:0000313" key="4">
    <source>
        <dbReference type="EMBL" id="QEV41828.1"/>
    </source>
</evidence>
<evidence type="ECO:0000313" key="5">
    <source>
        <dbReference type="Proteomes" id="UP000325763"/>
    </source>
</evidence>
<dbReference type="EMBL" id="CP023747">
    <property type="protein sequence ID" value="QEV41828.1"/>
    <property type="molecule type" value="Genomic_DNA"/>
</dbReference>
<feature type="domain" description="DNA methylase adenine-specific" evidence="3">
    <location>
        <begin position="342"/>
        <end position="612"/>
    </location>
</feature>
<dbReference type="PANTHER" id="PTHR42998">
    <property type="entry name" value="TYPE I RESTRICTION ENZYME HINDVIIP M PROTEIN-RELATED"/>
    <property type="match status" value="1"/>
</dbReference>
<dbReference type="InterPro" id="IPR029063">
    <property type="entry name" value="SAM-dependent_MTases_sf"/>
</dbReference>
<organism evidence="4 5">
    <name type="scientific">Streptomyces nodosus</name>
    <dbReference type="NCBI Taxonomy" id="40318"/>
    <lineage>
        <taxon>Bacteria</taxon>
        <taxon>Bacillati</taxon>
        <taxon>Actinomycetota</taxon>
        <taxon>Actinomycetes</taxon>
        <taxon>Kitasatosporales</taxon>
        <taxon>Streptomycetaceae</taxon>
        <taxon>Streptomyces</taxon>
    </lineage>
</organism>
<keyword evidence="4" id="KW-0255">Endonuclease</keyword>
<dbReference type="AlphaFoldDB" id="A0A5P2W888"/>
<protein>
    <submittedName>
        <fullName evidence="4">Restriction endonuclease subunit M</fullName>
    </submittedName>
</protein>
<dbReference type="InterPro" id="IPR052916">
    <property type="entry name" value="Type-I_RE_MTase_Subunit"/>
</dbReference>
<evidence type="ECO:0000256" key="2">
    <source>
        <dbReference type="SAM" id="MobiDB-lite"/>
    </source>
</evidence>
<reference evidence="4 5" key="1">
    <citation type="submission" date="2017-09" db="EMBL/GenBank/DDBJ databases">
        <title>Streptomyces genome completion.</title>
        <authorList>
            <person name="Lee N."/>
            <person name="Cho B.-K."/>
        </authorList>
    </citation>
    <scope>NUCLEOTIDE SEQUENCE [LARGE SCALE GENOMIC DNA]</scope>
    <source>
        <strain evidence="4 5">ATCC 14899</strain>
    </source>
</reference>
<dbReference type="PANTHER" id="PTHR42998:SF1">
    <property type="entry name" value="TYPE I RESTRICTION ENZYME HINDI METHYLASE SUBUNIT"/>
    <property type="match status" value="1"/>
</dbReference>
<gene>
    <name evidence="4" type="ORF">CP978_27635</name>
</gene>
<dbReference type="PROSITE" id="PS00092">
    <property type="entry name" value="N6_MTASE"/>
    <property type="match status" value="1"/>
</dbReference>
<dbReference type="NCBIfam" id="NF047738">
    <property type="entry name" value="antiphage_MADS2"/>
    <property type="match status" value="1"/>
</dbReference>
<dbReference type="GO" id="GO:0004519">
    <property type="term" value="F:endonuclease activity"/>
    <property type="evidence" value="ECO:0007669"/>
    <property type="project" value="UniProtKB-KW"/>
</dbReference>